<keyword evidence="3 6" id="KW-0349">Heme</keyword>
<dbReference type="GeneID" id="54362989"/>
<evidence type="ECO:0000256" key="3">
    <source>
        <dbReference type="ARBA" id="ARBA00022617"/>
    </source>
</evidence>
<dbReference type="GO" id="GO:0004497">
    <property type="term" value="F:monooxygenase activity"/>
    <property type="evidence" value="ECO:0007669"/>
    <property type="project" value="UniProtKB-KW"/>
</dbReference>
<comment type="similarity">
    <text evidence="2 7">Belongs to the cytochrome P450 family.</text>
</comment>
<keyword evidence="7" id="KW-0560">Oxidoreductase</keyword>
<dbReference type="PRINTS" id="PR00385">
    <property type="entry name" value="P450"/>
</dbReference>
<dbReference type="GO" id="GO:0016705">
    <property type="term" value="F:oxidoreductase activity, acting on paired donors, with incorporation or reduction of molecular oxygen"/>
    <property type="evidence" value="ECO:0007669"/>
    <property type="project" value="InterPro"/>
</dbReference>
<keyword evidence="8" id="KW-0812">Transmembrane</keyword>
<dbReference type="Proteomes" id="UP000504637">
    <property type="component" value="Unplaced"/>
</dbReference>
<dbReference type="InterPro" id="IPR036396">
    <property type="entry name" value="Cyt_P450_sf"/>
</dbReference>
<evidence type="ECO:0000256" key="1">
    <source>
        <dbReference type="ARBA" id="ARBA00001971"/>
    </source>
</evidence>
<sequence length="514" mass="57324">MSLAEGLSALRQLPIGNTTALFLFLLGSWVGYTLLSTIHNIYFGPLAKYPGPKIRALSTLPKALTLLRGTEATEYVKLHDRYGPVVRVGPNELSYIGTGQIFKDVHGARKSGEQLPFKDPKMVPPPLTGVDSMLTADDANHVRHRRIMSPAFADRGLKDLEPMLIEWINKLIDKLGSVADAGKKADMVMYYNCTTFDIMADMSFGASLGMLEAEEYSLWVKSIFQSLRALTPIRALRCFSATTRYLVDNVLLKSKAVRAKGHKHYGHSAERVDKRLASKPARADLWTKIIDKSAADPEPFTRAEHHVSGALMMGAGSETSATALSGITYFLLRNPSKLARLTQEIRSAFTSINDLSLDPLRRLPYLQAVINEGLRMYPPVPIALHRVIPAGGALIAGDHLPAGTTVGIHHLATYRSSLRWTRPYEFVPERFEKDAPEEFRHDDLSSFEPFSIGPRGCIGKNLALHEIRLILAATLLSFDLELCEESRKWTEQKTWVLWDKSALFCRLRKVEASR</sequence>
<organism evidence="10">
    <name type="scientific">Dissoconium aciculare CBS 342.82</name>
    <dbReference type="NCBI Taxonomy" id="1314786"/>
    <lineage>
        <taxon>Eukaryota</taxon>
        <taxon>Fungi</taxon>
        <taxon>Dikarya</taxon>
        <taxon>Ascomycota</taxon>
        <taxon>Pezizomycotina</taxon>
        <taxon>Dothideomycetes</taxon>
        <taxon>Dothideomycetidae</taxon>
        <taxon>Mycosphaerellales</taxon>
        <taxon>Dissoconiaceae</taxon>
        <taxon>Dissoconium</taxon>
    </lineage>
</organism>
<dbReference type="InterPro" id="IPR001128">
    <property type="entry name" value="Cyt_P450"/>
</dbReference>
<reference evidence="10" key="2">
    <citation type="submission" date="2020-04" db="EMBL/GenBank/DDBJ databases">
        <authorList>
            <consortium name="NCBI Genome Project"/>
        </authorList>
    </citation>
    <scope>NUCLEOTIDE SEQUENCE</scope>
    <source>
        <strain evidence="10">CBS 342.82</strain>
    </source>
</reference>
<dbReference type="InterPro" id="IPR050121">
    <property type="entry name" value="Cytochrome_P450_monoxygenase"/>
</dbReference>
<reference evidence="10" key="3">
    <citation type="submission" date="2025-08" db="UniProtKB">
        <authorList>
            <consortium name="RefSeq"/>
        </authorList>
    </citation>
    <scope>IDENTIFICATION</scope>
    <source>
        <strain evidence="10">CBS 342.82</strain>
    </source>
</reference>
<dbReference type="PANTHER" id="PTHR24305">
    <property type="entry name" value="CYTOCHROME P450"/>
    <property type="match status" value="1"/>
</dbReference>
<dbReference type="CDD" id="cd11058">
    <property type="entry name" value="CYP60B-like"/>
    <property type="match status" value="1"/>
</dbReference>
<evidence type="ECO:0000256" key="5">
    <source>
        <dbReference type="ARBA" id="ARBA00023004"/>
    </source>
</evidence>
<gene>
    <name evidence="10" type="ORF">K489DRAFT_381697</name>
</gene>
<dbReference type="OrthoDB" id="1470350at2759"/>
<evidence type="ECO:0000313" key="10">
    <source>
        <dbReference type="RefSeq" id="XP_033458744.1"/>
    </source>
</evidence>
<feature type="binding site" description="axial binding residue" evidence="6">
    <location>
        <position position="457"/>
    </location>
    <ligand>
        <name>heme</name>
        <dbReference type="ChEBI" id="CHEBI:30413"/>
    </ligand>
    <ligandPart>
        <name>Fe</name>
        <dbReference type="ChEBI" id="CHEBI:18248"/>
    </ligandPart>
</feature>
<evidence type="ECO:0000256" key="6">
    <source>
        <dbReference type="PIRSR" id="PIRSR602401-1"/>
    </source>
</evidence>
<evidence type="ECO:0000256" key="7">
    <source>
        <dbReference type="RuleBase" id="RU000461"/>
    </source>
</evidence>
<dbReference type="Gene3D" id="1.10.630.10">
    <property type="entry name" value="Cytochrome P450"/>
    <property type="match status" value="1"/>
</dbReference>
<keyword evidence="7" id="KW-0503">Monooxygenase</keyword>
<proteinExistence type="inferred from homology"/>
<comment type="cofactor">
    <cofactor evidence="1 6">
        <name>heme</name>
        <dbReference type="ChEBI" id="CHEBI:30413"/>
    </cofactor>
</comment>
<dbReference type="GO" id="GO:0020037">
    <property type="term" value="F:heme binding"/>
    <property type="evidence" value="ECO:0007669"/>
    <property type="project" value="InterPro"/>
</dbReference>
<dbReference type="PANTHER" id="PTHR24305:SF210">
    <property type="entry name" value="CYTOCHROME P450 MONOOXYGENASE ASQL-RELATED"/>
    <property type="match status" value="1"/>
</dbReference>
<dbReference type="RefSeq" id="XP_033458744.1">
    <property type="nucleotide sequence ID" value="XM_033605189.1"/>
</dbReference>
<keyword evidence="4 6" id="KW-0479">Metal-binding</keyword>
<dbReference type="GO" id="GO:0005506">
    <property type="term" value="F:iron ion binding"/>
    <property type="evidence" value="ECO:0007669"/>
    <property type="project" value="InterPro"/>
</dbReference>
<dbReference type="AlphaFoldDB" id="A0A6J3M1E4"/>
<keyword evidence="8" id="KW-0472">Membrane</keyword>
<dbReference type="PRINTS" id="PR00463">
    <property type="entry name" value="EP450I"/>
</dbReference>
<keyword evidence="9" id="KW-1185">Reference proteome</keyword>
<dbReference type="InterPro" id="IPR017972">
    <property type="entry name" value="Cyt_P450_CS"/>
</dbReference>
<evidence type="ECO:0000256" key="4">
    <source>
        <dbReference type="ARBA" id="ARBA00022723"/>
    </source>
</evidence>
<evidence type="ECO:0000313" key="9">
    <source>
        <dbReference type="Proteomes" id="UP000504637"/>
    </source>
</evidence>
<keyword evidence="8" id="KW-1133">Transmembrane helix</keyword>
<feature type="transmembrane region" description="Helical" evidence="8">
    <location>
        <begin position="20"/>
        <end position="43"/>
    </location>
</feature>
<dbReference type="InterPro" id="IPR002401">
    <property type="entry name" value="Cyt_P450_E_grp-I"/>
</dbReference>
<dbReference type="PROSITE" id="PS00086">
    <property type="entry name" value="CYTOCHROME_P450"/>
    <property type="match status" value="1"/>
</dbReference>
<keyword evidence="5 6" id="KW-0408">Iron</keyword>
<accession>A0A6J3M1E4</accession>
<dbReference type="Pfam" id="PF00067">
    <property type="entry name" value="p450"/>
    <property type="match status" value="1"/>
</dbReference>
<protein>
    <submittedName>
        <fullName evidence="10">Cytochrome P450</fullName>
    </submittedName>
</protein>
<reference evidence="10" key="1">
    <citation type="submission" date="2020-01" db="EMBL/GenBank/DDBJ databases">
        <authorList>
            <consortium name="DOE Joint Genome Institute"/>
            <person name="Haridas S."/>
            <person name="Albert R."/>
            <person name="Binder M."/>
            <person name="Bloem J."/>
            <person name="Labutti K."/>
            <person name="Salamov A."/>
            <person name="Andreopoulos B."/>
            <person name="Baker S.E."/>
            <person name="Barry K."/>
            <person name="Bills G."/>
            <person name="Bluhm B.H."/>
            <person name="Cannon C."/>
            <person name="Castanera R."/>
            <person name="Culley D.E."/>
            <person name="Daum C."/>
            <person name="Ezra D."/>
            <person name="Gonzalez J.B."/>
            <person name="Henrissat B."/>
            <person name="Kuo A."/>
            <person name="Liang C."/>
            <person name="Lipzen A."/>
            <person name="Lutzoni F."/>
            <person name="Magnuson J."/>
            <person name="Mondo S."/>
            <person name="Nolan M."/>
            <person name="Ohm R."/>
            <person name="Pangilinan J."/>
            <person name="Park H.-J."/>
            <person name="Ramirez L."/>
            <person name="Alfaro M."/>
            <person name="Sun H."/>
            <person name="Tritt A."/>
            <person name="Yoshinaga Y."/>
            <person name="Zwiers L.-H."/>
            <person name="Turgeon B.G."/>
            <person name="Goodwin S.B."/>
            <person name="Spatafora J.W."/>
            <person name="Crous P.W."/>
            <person name="Grigoriev I.V."/>
        </authorList>
    </citation>
    <scope>NUCLEOTIDE SEQUENCE</scope>
    <source>
        <strain evidence="10">CBS 342.82</strain>
    </source>
</reference>
<name>A0A6J3M1E4_9PEZI</name>
<dbReference type="SUPFAM" id="SSF48264">
    <property type="entry name" value="Cytochrome P450"/>
    <property type="match status" value="1"/>
</dbReference>
<evidence type="ECO:0000256" key="2">
    <source>
        <dbReference type="ARBA" id="ARBA00010617"/>
    </source>
</evidence>
<evidence type="ECO:0000256" key="8">
    <source>
        <dbReference type="SAM" id="Phobius"/>
    </source>
</evidence>